<gene>
    <name evidence="9" type="ORF">DF168_01054</name>
</gene>
<evidence type="ECO:0000256" key="4">
    <source>
        <dbReference type="ARBA" id="ARBA00023136"/>
    </source>
</evidence>
<dbReference type="SUPFAM" id="SSF48452">
    <property type="entry name" value="TPR-like"/>
    <property type="match status" value="1"/>
</dbReference>
<keyword evidence="1" id="KW-1003">Cell membrane</keyword>
<dbReference type="AlphaFoldDB" id="A0A2Z4AID0"/>
<dbReference type="KEGG" id="mtar:DF168_01054"/>
<protein>
    <recommendedName>
        <fullName evidence="8">VWFA domain-containing protein</fullName>
    </recommendedName>
</protein>
<keyword evidence="2 7" id="KW-0812">Transmembrane</keyword>
<feature type="compositionally biased region" description="Basic and acidic residues" evidence="6">
    <location>
        <begin position="567"/>
        <end position="578"/>
    </location>
</feature>
<feature type="domain" description="VWFA" evidence="8">
    <location>
        <begin position="91"/>
        <end position="264"/>
    </location>
</feature>
<feature type="transmembrane region" description="Helical" evidence="7">
    <location>
        <begin position="6"/>
        <end position="24"/>
    </location>
</feature>
<evidence type="ECO:0000256" key="1">
    <source>
        <dbReference type="ARBA" id="ARBA00022475"/>
    </source>
</evidence>
<feature type="repeat" description="TPR" evidence="5">
    <location>
        <begin position="359"/>
        <end position="392"/>
    </location>
</feature>
<keyword evidence="5" id="KW-0802">TPR repeat</keyword>
<dbReference type="InterPro" id="IPR002035">
    <property type="entry name" value="VWF_A"/>
</dbReference>
<dbReference type="Pfam" id="PF13432">
    <property type="entry name" value="TPR_16"/>
    <property type="match status" value="1"/>
</dbReference>
<dbReference type="Gene3D" id="3.40.50.410">
    <property type="entry name" value="von Willebrand factor, type A domain"/>
    <property type="match status" value="1"/>
</dbReference>
<keyword evidence="4 7" id="KW-0472">Membrane</keyword>
<dbReference type="InterPro" id="IPR019734">
    <property type="entry name" value="TPR_rpt"/>
</dbReference>
<feature type="compositionally biased region" description="Polar residues" evidence="6">
    <location>
        <begin position="534"/>
        <end position="544"/>
    </location>
</feature>
<feature type="compositionally biased region" description="Basic and acidic residues" evidence="6">
    <location>
        <begin position="496"/>
        <end position="533"/>
    </location>
</feature>
<evidence type="ECO:0000313" key="10">
    <source>
        <dbReference type="Proteomes" id="UP000247465"/>
    </source>
</evidence>
<accession>A0A2Z4AID0</accession>
<keyword evidence="3 7" id="KW-1133">Transmembrane helix</keyword>
<evidence type="ECO:0000256" key="6">
    <source>
        <dbReference type="SAM" id="MobiDB-lite"/>
    </source>
</evidence>
<dbReference type="PROSITE" id="PS50234">
    <property type="entry name" value="VWFA"/>
    <property type="match status" value="1"/>
</dbReference>
<feature type="transmembrane region" description="Helical" evidence="7">
    <location>
        <begin position="339"/>
        <end position="356"/>
    </location>
</feature>
<evidence type="ECO:0000313" key="9">
    <source>
        <dbReference type="EMBL" id="AWT59857.1"/>
    </source>
</evidence>
<dbReference type="Pfam" id="PF13519">
    <property type="entry name" value="VWA_2"/>
    <property type="match status" value="1"/>
</dbReference>
<organism evidence="9 10">
    <name type="scientific">Candidatus Moanibacter tarae</name>
    <dbReference type="NCBI Taxonomy" id="2200854"/>
    <lineage>
        <taxon>Bacteria</taxon>
        <taxon>Pseudomonadati</taxon>
        <taxon>Verrucomicrobiota</taxon>
        <taxon>Opitutia</taxon>
        <taxon>Puniceicoccales</taxon>
        <taxon>Puniceicoccales incertae sedis</taxon>
        <taxon>Candidatus Moanibacter</taxon>
    </lineage>
</organism>
<dbReference type="Proteomes" id="UP000247465">
    <property type="component" value="Chromosome"/>
</dbReference>
<reference evidence="9 10" key="1">
    <citation type="submission" date="2018-06" db="EMBL/GenBank/DDBJ databases">
        <title>Draft Genome Sequence of a Novel Marine Bacterium Related to the Verrucomicrobia.</title>
        <authorList>
            <person name="Vosseberg J."/>
            <person name="Martijn J."/>
            <person name="Ettema T.J.G."/>
        </authorList>
    </citation>
    <scope>NUCLEOTIDE SEQUENCE [LARGE SCALE GENOMIC DNA]</scope>
    <source>
        <strain evidence="9">TARA_B100001123</strain>
    </source>
</reference>
<dbReference type="SMART" id="SM00028">
    <property type="entry name" value="TPR"/>
    <property type="match status" value="2"/>
</dbReference>
<dbReference type="InterPro" id="IPR050768">
    <property type="entry name" value="UPF0353/GerABKA_families"/>
</dbReference>
<evidence type="ECO:0000256" key="2">
    <source>
        <dbReference type="ARBA" id="ARBA00022692"/>
    </source>
</evidence>
<feature type="compositionally biased region" description="Basic and acidic residues" evidence="6">
    <location>
        <begin position="545"/>
        <end position="560"/>
    </location>
</feature>
<dbReference type="InterPro" id="IPR036465">
    <property type="entry name" value="vWFA_dom_sf"/>
</dbReference>
<dbReference type="PANTHER" id="PTHR22550">
    <property type="entry name" value="SPORE GERMINATION PROTEIN"/>
    <property type="match status" value="1"/>
</dbReference>
<feature type="transmembrane region" description="Helical" evidence="7">
    <location>
        <begin position="310"/>
        <end position="327"/>
    </location>
</feature>
<sequence length="615" mass="69933">MNFDQSIWLFIAIATFPVLTLLYIHAEKLKRNRLETFAAFKLLSNLAASVSPTKRNIKAGLIIAASCLILVSLARPHWGYYWQETRGKGIDILIALDTSKSMLAEDINPNRMERAKLAILDLVNRIEGDRVGLIAFSGSAFLQCPLTLDYNAFRLTLETINTSVISRGGTNFSAAIAEAQASFAVDDNFKVLVLITDGEDLEGAGIEQAKLAAREGVKIYTVGVGSPGGELIPFHGVDGNIDFLRDDNGNVIKTRLDETTLREISKITDAFYFPMGSKGDGLDKVYEVGLDSIPKQERQAHMQKLPYQRFQWPLGLAVIALIVESLISSRKYARRRTYSNIGLLLFPLLILYPFGFETVDASPSKAEKFYNEGNYLDAKEHYKEAIEKSPNDKRLYYNLGSTEYRDGSFDAAEKAFQLALETDDLDIQKNAFYNLGNTRYRMGEKSLKTDPKDTIKFWEQGIKDYKNTLTLDPANQDATFNLDFITKKLEELKKQLEQQNQEKEENQTEHSQNKDKTSQDREGQKKHQDKEKNQGQPTEQNSQEGKGKPEGLPKETKDKEELEEDQWERKSNGLMTREEARQLLESLRNEEKKLPITIFEFPDKRDSENRNLKDW</sequence>
<dbReference type="PANTHER" id="PTHR22550:SF5">
    <property type="entry name" value="LEUCINE ZIPPER PROTEIN 4"/>
    <property type="match status" value="1"/>
</dbReference>
<dbReference type="Gene3D" id="1.25.40.10">
    <property type="entry name" value="Tetratricopeptide repeat domain"/>
    <property type="match status" value="1"/>
</dbReference>
<feature type="repeat" description="TPR" evidence="5">
    <location>
        <begin position="393"/>
        <end position="426"/>
    </location>
</feature>
<proteinExistence type="predicted"/>
<dbReference type="SMART" id="SM00327">
    <property type="entry name" value="VWA"/>
    <property type="match status" value="1"/>
</dbReference>
<dbReference type="PROSITE" id="PS50005">
    <property type="entry name" value="TPR"/>
    <property type="match status" value="2"/>
</dbReference>
<feature type="region of interest" description="Disordered" evidence="6">
    <location>
        <begin position="496"/>
        <end position="578"/>
    </location>
</feature>
<evidence type="ECO:0000259" key="8">
    <source>
        <dbReference type="PROSITE" id="PS50234"/>
    </source>
</evidence>
<evidence type="ECO:0000256" key="7">
    <source>
        <dbReference type="SAM" id="Phobius"/>
    </source>
</evidence>
<dbReference type="InterPro" id="IPR011990">
    <property type="entry name" value="TPR-like_helical_dom_sf"/>
</dbReference>
<name>A0A2Z4AID0_9BACT</name>
<dbReference type="EMBL" id="CP029803">
    <property type="protein sequence ID" value="AWT59857.1"/>
    <property type="molecule type" value="Genomic_DNA"/>
</dbReference>
<dbReference type="SUPFAM" id="SSF53300">
    <property type="entry name" value="vWA-like"/>
    <property type="match status" value="1"/>
</dbReference>
<evidence type="ECO:0000256" key="5">
    <source>
        <dbReference type="PROSITE-ProRule" id="PRU00339"/>
    </source>
</evidence>
<evidence type="ECO:0000256" key="3">
    <source>
        <dbReference type="ARBA" id="ARBA00022989"/>
    </source>
</evidence>